<gene>
    <name evidence="2" type="ORF">III_05637</name>
</gene>
<reference evidence="2 3" key="1">
    <citation type="submission" date="2012-04" db="EMBL/GenBank/DDBJ databases">
        <title>The Genome Sequence of Bacillus cereus VD078.</title>
        <authorList>
            <consortium name="The Broad Institute Genome Sequencing Platform"/>
            <consortium name="The Broad Institute Genome Sequencing Center for Infectious Disease"/>
            <person name="Feldgarden M."/>
            <person name="Van der Auwera G.A."/>
            <person name="Mahillon J."/>
            <person name="Duprez V."/>
            <person name="Timmery S."/>
            <person name="Mattelet C."/>
            <person name="Dierick K."/>
            <person name="Sun M."/>
            <person name="Yu Z."/>
            <person name="Zhu L."/>
            <person name="Hu X."/>
            <person name="Shank E.B."/>
            <person name="Swiecicka I."/>
            <person name="Hansen B.M."/>
            <person name="Andrup L."/>
            <person name="Young S.K."/>
            <person name="Zeng Q."/>
            <person name="Gargeya S."/>
            <person name="Fitzgerald M."/>
            <person name="Haas B."/>
            <person name="Abouelleil A."/>
            <person name="Alvarado L."/>
            <person name="Arachchi H.M."/>
            <person name="Berlin A."/>
            <person name="Chapman S.B."/>
            <person name="Goldberg J."/>
            <person name="Griggs A."/>
            <person name="Gujja S."/>
            <person name="Hansen M."/>
            <person name="Howarth C."/>
            <person name="Imamovic A."/>
            <person name="Larimer J."/>
            <person name="McCowen C."/>
            <person name="Montmayeur A."/>
            <person name="Murphy C."/>
            <person name="Neiman D."/>
            <person name="Pearson M."/>
            <person name="Priest M."/>
            <person name="Roberts A."/>
            <person name="Saif S."/>
            <person name="Shea T."/>
            <person name="Sisk P."/>
            <person name="Sykes S."/>
            <person name="Wortman J."/>
            <person name="Nusbaum C."/>
            <person name="Birren B."/>
        </authorList>
    </citation>
    <scope>NUCLEOTIDE SEQUENCE [LARGE SCALE GENOMIC DNA]</scope>
    <source>
        <strain evidence="2 3">VD078</strain>
    </source>
</reference>
<sequence length="49" mass="5505">MMQKVQIGLIIAVLITAIPCSLIAVLNNKNIKMLVKVYIMVLECIYVEL</sequence>
<evidence type="ECO:0000313" key="3">
    <source>
        <dbReference type="Proteomes" id="UP000006976"/>
    </source>
</evidence>
<dbReference type="EMBL" id="AHEV01000047">
    <property type="protein sequence ID" value="EJR30522.1"/>
    <property type="molecule type" value="Genomic_DNA"/>
</dbReference>
<proteinExistence type="predicted"/>
<keyword evidence="1" id="KW-1133">Transmembrane helix</keyword>
<dbReference type="AlphaFoldDB" id="A0ABC9QWF0"/>
<comment type="caution">
    <text evidence="2">The sequence shown here is derived from an EMBL/GenBank/DDBJ whole genome shotgun (WGS) entry which is preliminary data.</text>
</comment>
<evidence type="ECO:0000313" key="2">
    <source>
        <dbReference type="EMBL" id="EJR30522.1"/>
    </source>
</evidence>
<dbReference type="Proteomes" id="UP000006976">
    <property type="component" value="Unassembled WGS sequence"/>
</dbReference>
<organism evidence="2 3">
    <name type="scientific">Bacillus mycoides</name>
    <dbReference type="NCBI Taxonomy" id="1405"/>
    <lineage>
        <taxon>Bacteria</taxon>
        <taxon>Bacillati</taxon>
        <taxon>Bacillota</taxon>
        <taxon>Bacilli</taxon>
        <taxon>Bacillales</taxon>
        <taxon>Bacillaceae</taxon>
        <taxon>Bacillus</taxon>
        <taxon>Bacillus cereus group</taxon>
    </lineage>
</organism>
<keyword evidence="1" id="KW-0812">Transmembrane</keyword>
<feature type="transmembrane region" description="Helical" evidence="1">
    <location>
        <begin position="6"/>
        <end position="26"/>
    </location>
</feature>
<accession>A0ABC9QWF0</accession>
<name>A0ABC9QWF0_BACMY</name>
<protein>
    <submittedName>
        <fullName evidence="2">Uncharacterized protein</fullName>
    </submittedName>
</protein>
<evidence type="ECO:0000256" key="1">
    <source>
        <dbReference type="SAM" id="Phobius"/>
    </source>
</evidence>
<keyword evidence="1" id="KW-0472">Membrane</keyword>